<feature type="domain" description="Acyl-CoA oxidase/dehydrogenase middle" evidence="12">
    <location>
        <begin position="163"/>
        <end position="266"/>
    </location>
</feature>
<evidence type="ECO:0000256" key="1">
    <source>
        <dbReference type="ARBA" id="ARBA00001974"/>
    </source>
</evidence>
<dbReference type="AlphaFoldDB" id="B8KQP3"/>
<dbReference type="InterPro" id="IPR006091">
    <property type="entry name" value="Acyl-CoA_Oxase/DH_mid-dom"/>
</dbReference>
<evidence type="ECO:0000256" key="9">
    <source>
        <dbReference type="ARBA" id="ARBA00069043"/>
    </source>
</evidence>
<dbReference type="InterPro" id="IPR036250">
    <property type="entry name" value="AcylCo_DH-like_C"/>
</dbReference>
<dbReference type="eggNOG" id="COG1960">
    <property type="taxonomic scope" value="Bacteria"/>
</dbReference>
<keyword evidence="3 10" id="KW-0285">Flavoprotein</keyword>
<feature type="domain" description="Acetyl-CoA dehydrogenase-like C-terminal" evidence="14">
    <location>
        <begin position="458"/>
        <end position="579"/>
    </location>
</feature>
<keyword evidence="5 10" id="KW-0560">Oxidoreductase</keyword>
<dbReference type="SUPFAM" id="SSF47203">
    <property type="entry name" value="Acyl-CoA dehydrogenase C-terminal domain-like"/>
    <property type="match status" value="1"/>
</dbReference>
<evidence type="ECO:0000256" key="6">
    <source>
        <dbReference type="ARBA" id="ARBA00051388"/>
    </source>
</evidence>
<evidence type="ECO:0000259" key="12">
    <source>
        <dbReference type="Pfam" id="PF02770"/>
    </source>
</evidence>
<dbReference type="Pfam" id="PF00441">
    <property type="entry name" value="Acyl-CoA_dh_1"/>
    <property type="match status" value="1"/>
</dbReference>
<evidence type="ECO:0000259" key="13">
    <source>
        <dbReference type="Pfam" id="PF02771"/>
    </source>
</evidence>
<comment type="similarity">
    <text evidence="2 10">Belongs to the acyl-CoA dehydrogenase family.</text>
</comment>
<feature type="domain" description="Acyl-CoA dehydrogenase/oxidase C-terminal" evidence="11">
    <location>
        <begin position="284"/>
        <end position="440"/>
    </location>
</feature>
<reference evidence="16" key="1">
    <citation type="journal article" date="2013" name="BMC Microbiol.">
        <title>Taxonomy and evolution of bacteriochlorophyll a-containing members of the OM60/NOR5 clade of marine gammaproteobacteria: description of Luminiphilus syltensis gen. nov., sp. nov., reclassification of Haliea rubra as Pseudohaliea rubra gen. nov., comb. nov., and emendation of Chromatocurvus halotolerans.</title>
        <authorList>
            <person name="Spring S."/>
            <person name="Riedel T."/>
            <person name="Sproer C."/>
            <person name="Yan S."/>
            <person name="Harder J."/>
            <person name="Fuchs B.M."/>
        </authorList>
    </citation>
    <scope>NUCLEOTIDE SEQUENCE [LARGE SCALE GENOMIC DNA]</scope>
    <source>
        <strain evidence="16">NOR51-B</strain>
    </source>
</reference>
<evidence type="ECO:0000313" key="16">
    <source>
        <dbReference type="Proteomes" id="UP000004699"/>
    </source>
</evidence>
<comment type="catalytic activity">
    <reaction evidence="6">
        <text>3-(methylsulfanyl)propanoyl-CoA + oxidized [electron-transfer flavoprotein] + H(+) = 3-(methylsulfanyl)acryloyl-CoA + reduced [electron-transfer flavoprotein]</text>
        <dbReference type="Rhea" id="RHEA:52612"/>
        <dbReference type="Rhea" id="RHEA-COMP:10685"/>
        <dbReference type="Rhea" id="RHEA-COMP:10686"/>
        <dbReference type="ChEBI" id="CHEBI:15378"/>
        <dbReference type="ChEBI" id="CHEBI:57692"/>
        <dbReference type="ChEBI" id="CHEBI:58307"/>
        <dbReference type="ChEBI" id="CHEBI:82815"/>
        <dbReference type="ChEBI" id="CHEBI:84994"/>
        <dbReference type="EC" id="1.3.99.41"/>
    </reaction>
    <physiologicalReaction direction="left-to-right" evidence="6">
        <dbReference type="Rhea" id="RHEA:52613"/>
    </physiologicalReaction>
</comment>
<dbReference type="InterPro" id="IPR052166">
    <property type="entry name" value="Diverse_Acyl-CoA_DH"/>
</dbReference>
<evidence type="ECO:0000259" key="11">
    <source>
        <dbReference type="Pfam" id="PF00441"/>
    </source>
</evidence>
<evidence type="ECO:0000256" key="8">
    <source>
        <dbReference type="ARBA" id="ARBA00066694"/>
    </source>
</evidence>
<proteinExistence type="inferred from homology"/>
<feature type="domain" description="Acyl-CoA dehydrogenase/oxidase N-terminal" evidence="13">
    <location>
        <begin position="41"/>
        <end position="158"/>
    </location>
</feature>
<sequence>MYKAPLEDMQFLIDDVIDIENTLGSLPRFAEHGLGPDLTTALLDEASKFASDALAPLRRGGDTHPATCADGKVTISPGYAEVLRGLGDGGWVGITADAEYGGQALPELYGTASHEMWNSADMAFALGPFLSSGAALAIAAHGSDELKEKYLSRINSGEWSGTMNLTESGAGSDLGPMKTRAEREGDHYRIFGQKIYITWGDHDANENIIHLVLARLPDAPEGSRGISLFLVPKFLVNDDGSLGARNDVYPVSVEHKLGIHGSPTCVMAYGDNDGAIGYLVGEENNGLACMFTMMNEARLKVGLQGLGTSEGAYQQAVDYARERVQGGVPIIEHADVKRMLLTMRALNEAMRALAFSEAVTMDLAHYGPEEARTPNQRRIDLMIPVIKGWLTEVGLEVTSNGVQVHGGMGYVEETGAAQYMRDVRIASIYEGTNGIQAADLLNRKVGRDGGATMEAVQQEIRDTVEALKAADNPALNTLGGALESALADHVETTQYLLSALSDSTFRAMGGSFDYMMQTGYLFGGWQLARSALVAGKKLAAGEQSEFCECKIATAAFYGANILPRCVGHRGAIIDSASTLEQYPVGWL</sequence>
<dbReference type="PANTHER" id="PTHR42803">
    <property type="entry name" value="ACYL-COA DEHYDROGENASE"/>
    <property type="match status" value="1"/>
</dbReference>
<name>B8KQP3_9GAMM</name>
<evidence type="ECO:0000313" key="15">
    <source>
        <dbReference type="EMBL" id="EED35647.1"/>
    </source>
</evidence>
<comment type="cofactor">
    <cofactor evidence="1 10">
        <name>FAD</name>
        <dbReference type="ChEBI" id="CHEBI:57692"/>
    </cofactor>
</comment>
<evidence type="ECO:0000259" key="14">
    <source>
        <dbReference type="Pfam" id="PF12806"/>
    </source>
</evidence>
<dbReference type="Gene3D" id="1.10.540.10">
    <property type="entry name" value="Acyl-CoA dehydrogenase/oxidase, N-terminal domain"/>
    <property type="match status" value="1"/>
</dbReference>
<keyword evidence="4 10" id="KW-0274">FAD</keyword>
<dbReference type="SUPFAM" id="SSF56645">
    <property type="entry name" value="Acyl-CoA dehydrogenase NM domain-like"/>
    <property type="match status" value="1"/>
</dbReference>
<dbReference type="InterPro" id="IPR037069">
    <property type="entry name" value="AcylCoA_DH/ox_N_sf"/>
</dbReference>
<dbReference type="Gene3D" id="1.20.140.10">
    <property type="entry name" value="Butyryl-CoA Dehydrogenase, subunit A, domain 3"/>
    <property type="match status" value="1"/>
</dbReference>
<dbReference type="Pfam" id="PF12806">
    <property type="entry name" value="Acyl-CoA_dh_C"/>
    <property type="match status" value="1"/>
</dbReference>
<keyword evidence="16" id="KW-1185">Reference proteome</keyword>
<evidence type="ECO:0000256" key="5">
    <source>
        <dbReference type="ARBA" id="ARBA00023002"/>
    </source>
</evidence>
<evidence type="ECO:0000256" key="4">
    <source>
        <dbReference type="ARBA" id="ARBA00022827"/>
    </source>
</evidence>
<gene>
    <name evidence="15" type="ORF">NOR51B_1594</name>
</gene>
<dbReference type="EC" id="1.3.99.41" evidence="8"/>
<dbReference type="InterPro" id="IPR009100">
    <property type="entry name" value="AcylCoA_DH/oxidase_NM_dom_sf"/>
</dbReference>
<evidence type="ECO:0000256" key="7">
    <source>
        <dbReference type="ARBA" id="ARBA00058683"/>
    </source>
</evidence>
<dbReference type="HOGENOM" id="CLU_018204_12_2_6"/>
<dbReference type="InterPro" id="IPR013786">
    <property type="entry name" value="AcylCoA_DH/ox_N"/>
</dbReference>
<dbReference type="RefSeq" id="WP_009020393.1">
    <property type="nucleotide sequence ID" value="NZ_DS999411.1"/>
</dbReference>
<dbReference type="EMBL" id="DS999411">
    <property type="protein sequence ID" value="EED35647.1"/>
    <property type="molecule type" value="Genomic_DNA"/>
</dbReference>
<evidence type="ECO:0000256" key="3">
    <source>
        <dbReference type="ARBA" id="ARBA00022630"/>
    </source>
</evidence>
<dbReference type="Proteomes" id="UP000004699">
    <property type="component" value="Unassembled WGS sequence"/>
</dbReference>
<dbReference type="Pfam" id="PF02771">
    <property type="entry name" value="Acyl-CoA_dh_N"/>
    <property type="match status" value="1"/>
</dbReference>
<dbReference type="InterPro" id="IPR025878">
    <property type="entry name" value="Acyl-CoA_dh-like_C_dom"/>
</dbReference>
<dbReference type="Pfam" id="PF02770">
    <property type="entry name" value="Acyl-CoA_dh_M"/>
    <property type="match status" value="1"/>
</dbReference>
<dbReference type="Gene3D" id="2.40.110.10">
    <property type="entry name" value="Butyryl-CoA Dehydrogenase, subunit A, domain 2"/>
    <property type="match status" value="1"/>
</dbReference>
<comment type="function">
    <text evidence="7">Involved in the assimilation of dimethylsulphoniopropionate (DMSP), an important compound in the fixation of carbon in marine phytoplankton, by mediating the conversion of 3-(methylthio)propanoyl-CoA (MMPA-CoA) to 3-(methylthio)acryloyl-CoA (MTA-CoA).</text>
</comment>
<evidence type="ECO:0000256" key="10">
    <source>
        <dbReference type="RuleBase" id="RU362125"/>
    </source>
</evidence>
<dbReference type="FunFam" id="2.40.110.10:FF:000031">
    <property type="entry name" value="Acyl-CoA dehydrogenase, putative"/>
    <property type="match status" value="1"/>
</dbReference>
<dbReference type="InterPro" id="IPR009075">
    <property type="entry name" value="AcylCo_DH/oxidase_C"/>
</dbReference>
<evidence type="ECO:0000256" key="2">
    <source>
        <dbReference type="ARBA" id="ARBA00009347"/>
    </source>
</evidence>
<accession>B8KQP3</accession>
<organism evidence="15 16">
    <name type="scientific">Luminiphilus syltensis NOR5-1B</name>
    <dbReference type="NCBI Taxonomy" id="565045"/>
    <lineage>
        <taxon>Bacteria</taxon>
        <taxon>Pseudomonadati</taxon>
        <taxon>Pseudomonadota</taxon>
        <taxon>Gammaproteobacteria</taxon>
        <taxon>Cellvibrionales</taxon>
        <taxon>Halieaceae</taxon>
        <taxon>Luminiphilus</taxon>
    </lineage>
</organism>
<dbReference type="GO" id="GO:0016627">
    <property type="term" value="F:oxidoreductase activity, acting on the CH-CH group of donors"/>
    <property type="evidence" value="ECO:0007669"/>
    <property type="project" value="InterPro"/>
</dbReference>
<dbReference type="STRING" id="565045.NOR51B_1594"/>
<dbReference type="InterPro" id="IPR046373">
    <property type="entry name" value="Acyl-CoA_Oxase/DH_mid-dom_sf"/>
</dbReference>
<dbReference type="PANTHER" id="PTHR42803:SF1">
    <property type="entry name" value="BROAD-SPECIFICITY LINEAR ACYL-COA DEHYDROGENASE FADE5"/>
    <property type="match status" value="1"/>
</dbReference>
<dbReference type="GO" id="GO:0050660">
    <property type="term" value="F:flavin adenine dinucleotide binding"/>
    <property type="evidence" value="ECO:0007669"/>
    <property type="project" value="InterPro"/>
</dbReference>
<dbReference type="OrthoDB" id="9807883at2"/>
<protein>
    <recommendedName>
        <fullName evidence="9">3-methylmercaptopropionyl-CoA dehydrogenase</fullName>
        <ecNumber evidence="8">1.3.99.41</ecNumber>
    </recommendedName>
</protein>